<dbReference type="SUPFAM" id="SSF100950">
    <property type="entry name" value="NagB/RpiA/CoA transferase-like"/>
    <property type="match status" value="2"/>
</dbReference>
<keyword evidence="11" id="KW-1185">Reference proteome</keyword>
<dbReference type="Gene3D" id="3.40.1080.10">
    <property type="entry name" value="Glutaconate Coenzyme A-transferase"/>
    <property type="match status" value="2"/>
</dbReference>
<protein>
    <recommendedName>
        <fullName evidence="5">Probable succinyl-CoA:3-ketoacid coenzyme A transferase subunit B</fullName>
    </recommendedName>
    <alternativeName>
        <fullName evidence="7">OXCT B</fullName>
    </alternativeName>
    <alternativeName>
        <fullName evidence="6">Succinyl-CoA:3-oxoacid CoA-transferase</fullName>
    </alternativeName>
</protein>
<sequence>MDKVVRTAREAIEGIASGDSLSVGGFGLCGIPSVLIDALLTTGVDNLEVVSNNCGVDDWGLGLLLNEGRIRKMVASYVGENKEFERQYLQGELEVELVPQGTLAEKLRAGGSGIPAFFTATGVGSQVAEGGLPRRFNAQGQVVQKSPPKTVQEITFAGRTRPYVLEEAITCDFGLVRAWKGDRHGNLVFRRSARNFNPLAAMAGRTTIAEVEILVDAGELDPDEIHLPGIYVHRVLPLTADQAADKRIEKRTTLPRPKSTPLTTAGDTTVTTDVAAVSGATLRGLSREQMAARAAAELSDGDYVNLGIGLPTLVPNYVPDDVELVLQSENGVLGTGQYPYEGDEDADLVNAGKATVTLREGASIFDSATSFGMIRGGKIDVAILGAMQVSATGDIANWMIPGKMVKGMGGGMDLVGGAKKVIVLMEHVAKDASFKIVQSCTLPITGLAVVERIITNLCVFDITAHGLVLRELAPGVTVEAVRAATEPDFVVELSSSPA</sequence>
<dbReference type="PIRSF" id="PIRSF000858">
    <property type="entry name" value="SCOT-t"/>
    <property type="match status" value="1"/>
</dbReference>
<reference evidence="10 11" key="1">
    <citation type="submission" date="2017-05" db="EMBL/GenBank/DDBJ databases">
        <title>Isolation of Rhodococcus sp. S2-17 biodegrading of BP-3.</title>
        <authorList>
            <person name="Lee Y."/>
            <person name="Kim K.H."/>
            <person name="Chun B.H."/>
            <person name="Jung H.S."/>
            <person name="Jeon C.O."/>
        </authorList>
    </citation>
    <scope>NUCLEOTIDE SEQUENCE [LARGE SCALE GENOMIC DNA]</scope>
    <source>
        <strain evidence="10 11">S2-17</strain>
    </source>
</reference>
<dbReference type="NCBIfam" id="TIGR02429">
    <property type="entry name" value="pcaI_scoA_fam"/>
    <property type="match status" value="1"/>
</dbReference>
<feature type="active site" description="5-glutamyl coenzyme A thioester intermediate" evidence="9">
    <location>
        <position position="329"/>
    </location>
</feature>
<name>A0A2S2BZ80_9NOCA</name>
<dbReference type="NCBIfam" id="TIGR02428">
    <property type="entry name" value="pcaJ_scoB_fam"/>
    <property type="match status" value="1"/>
</dbReference>
<evidence type="ECO:0000313" key="10">
    <source>
        <dbReference type="EMBL" id="AWK73951.1"/>
    </source>
</evidence>
<evidence type="ECO:0000256" key="2">
    <source>
        <dbReference type="ARBA" id="ARBA00007154"/>
    </source>
</evidence>
<dbReference type="GO" id="GO:0046952">
    <property type="term" value="P:ketone body catabolic process"/>
    <property type="evidence" value="ECO:0007669"/>
    <property type="project" value="InterPro"/>
</dbReference>
<dbReference type="OrthoDB" id="9778604at2"/>
<dbReference type="PANTHER" id="PTHR13707">
    <property type="entry name" value="KETOACID-COENZYME A TRANSFERASE"/>
    <property type="match status" value="1"/>
</dbReference>
<evidence type="ECO:0000256" key="4">
    <source>
        <dbReference type="ARBA" id="ARBA00065483"/>
    </source>
</evidence>
<dbReference type="PROSITE" id="PS01274">
    <property type="entry name" value="COA_TRANSF_2"/>
    <property type="match status" value="1"/>
</dbReference>
<evidence type="ECO:0000256" key="5">
    <source>
        <dbReference type="ARBA" id="ARBA00072796"/>
    </source>
</evidence>
<comment type="subunit">
    <text evidence="4">Heterodimer of a subunit A and a subunit B.</text>
</comment>
<dbReference type="SMART" id="SM00882">
    <property type="entry name" value="CoA_trans"/>
    <property type="match status" value="2"/>
</dbReference>
<dbReference type="InterPro" id="IPR012792">
    <property type="entry name" value="3-oxoacid_CoA-transf_A"/>
</dbReference>
<comment type="similarity">
    <text evidence="2 8">Belongs to the 3-oxoacid CoA-transferase family.</text>
</comment>
<dbReference type="Proteomes" id="UP000245711">
    <property type="component" value="Chromosome"/>
</dbReference>
<dbReference type="PANTHER" id="PTHR13707:SF60">
    <property type="entry name" value="ACETATE COA-TRANSFERASE SUBUNIT ALPHA"/>
    <property type="match status" value="1"/>
</dbReference>
<dbReference type="InterPro" id="IPR012791">
    <property type="entry name" value="3-oxoacid_CoA-transf_B"/>
</dbReference>
<dbReference type="AlphaFoldDB" id="A0A2S2BZ80"/>
<evidence type="ECO:0000256" key="3">
    <source>
        <dbReference type="ARBA" id="ARBA00022679"/>
    </source>
</evidence>
<dbReference type="EMBL" id="CP021354">
    <property type="protein sequence ID" value="AWK73951.1"/>
    <property type="molecule type" value="Genomic_DNA"/>
</dbReference>
<organism evidence="10 11">
    <name type="scientific">Rhodococcus oxybenzonivorans</name>
    <dbReference type="NCBI Taxonomy" id="1990687"/>
    <lineage>
        <taxon>Bacteria</taxon>
        <taxon>Bacillati</taxon>
        <taxon>Actinomycetota</taxon>
        <taxon>Actinomycetes</taxon>
        <taxon>Mycobacteriales</taxon>
        <taxon>Nocardiaceae</taxon>
        <taxon>Rhodococcus</taxon>
    </lineage>
</organism>
<dbReference type="RefSeq" id="WP_109332446.1">
    <property type="nucleotide sequence ID" value="NZ_CP021354.1"/>
</dbReference>
<evidence type="ECO:0000256" key="8">
    <source>
        <dbReference type="PIRNR" id="PIRNR000858"/>
    </source>
</evidence>
<dbReference type="InterPro" id="IPR037171">
    <property type="entry name" value="NagB/RpiA_transferase-like"/>
</dbReference>
<dbReference type="Pfam" id="PF01144">
    <property type="entry name" value="CoA_trans"/>
    <property type="match status" value="2"/>
</dbReference>
<evidence type="ECO:0000256" key="6">
    <source>
        <dbReference type="ARBA" id="ARBA00081138"/>
    </source>
</evidence>
<evidence type="ECO:0000256" key="7">
    <source>
        <dbReference type="ARBA" id="ARBA00081146"/>
    </source>
</evidence>
<dbReference type="InterPro" id="IPR004165">
    <property type="entry name" value="CoA_trans_fam_I"/>
</dbReference>
<evidence type="ECO:0000256" key="9">
    <source>
        <dbReference type="PIRSR" id="PIRSR000858-1"/>
    </source>
</evidence>
<dbReference type="InterPro" id="IPR004164">
    <property type="entry name" value="CoA_transf_AS"/>
</dbReference>
<comment type="similarity">
    <text evidence="1">Belongs to the 3-oxoacid CoA-transferase subunit B family.</text>
</comment>
<keyword evidence="3 8" id="KW-0808">Transferase</keyword>
<dbReference type="InterPro" id="IPR014388">
    <property type="entry name" value="3-oxoacid_CoA-transferase"/>
</dbReference>
<dbReference type="FunFam" id="3.40.1080.10:FF:000001">
    <property type="entry name" value="Succinyl-coa:3-ketoacid-coenzyme a transferase subunit b"/>
    <property type="match status" value="1"/>
</dbReference>
<proteinExistence type="inferred from homology"/>
<evidence type="ECO:0000313" key="11">
    <source>
        <dbReference type="Proteomes" id="UP000245711"/>
    </source>
</evidence>
<gene>
    <name evidence="10" type="ORF">CBI38_22705</name>
</gene>
<accession>A0A2S2BZ80</accession>
<dbReference type="GO" id="GO:0008410">
    <property type="term" value="F:CoA-transferase activity"/>
    <property type="evidence" value="ECO:0007669"/>
    <property type="project" value="InterPro"/>
</dbReference>
<evidence type="ECO:0000256" key="1">
    <source>
        <dbReference type="ARBA" id="ARBA00007047"/>
    </source>
</evidence>
<dbReference type="KEGG" id="roz:CBI38_22705"/>